<gene>
    <name evidence="1" type="ORF">L210DRAFT_3648678</name>
</gene>
<protein>
    <submittedName>
        <fullName evidence="1">Uncharacterized protein</fullName>
    </submittedName>
</protein>
<sequence length="209" mass="23460">MSISKHPLHHAHNGYRRHIALMQTVDKVCLFVRQQRRHVRSAHVRRSPVWDSTFAVSLETTRPVLLRVPEDVPVNGVTVSRPLLGELGLDWIADEKRRLGTSGMSGAWAVERGRIEHGCQTVEMHCEIINLAQRRVKGRPSERGRLWVAVVKQCQVCGVAGGGVEAEDRARWEGVDGLSGVERAERGEELERVCGEEGMNWLLARVVLI</sequence>
<dbReference type="Proteomes" id="UP001194468">
    <property type="component" value="Unassembled WGS sequence"/>
</dbReference>
<reference evidence="1" key="1">
    <citation type="submission" date="2019-10" db="EMBL/GenBank/DDBJ databases">
        <authorList>
            <consortium name="DOE Joint Genome Institute"/>
            <person name="Kuo A."/>
            <person name="Miyauchi S."/>
            <person name="Kiss E."/>
            <person name="Drula E."/>
            <person name="Kohler A."/>
            <person name="Sanchez-Garcia M."/>
            <person name="Andreopoulos B."/>
            <person name="Barry K.W."/>
            <person name="Bonito G."/>
            <person name="Buee M."/>
            <person name="Carver A."/>
            <person name="Chen C."/>
            <person name="Cichocki N."/>
            <person name="Clum A."/>
            <person name="Culley D."/>
            <person name="Crous P.W."/>
            <person name="Fauchery L."/>
            <person name="Girlanda M."/>
            <person name="Hayes R."/>
            <person name="Keri Z."/>
            <person name="LaButti K."/>
            <person name="Lipzen A."/>
            <person name="Lombard V."/>
            <person name="Magnuson J."/>
            <person name="Maillard F."/>
            <person name="Morin E."/>
            <person name="Murat C."/>
            <person name="Nolan M."/>
            <person name="Ohm R."/>
            <person name="Pangilinan J."/>
            <person name="Pereira M."/>
            <person name="Perotto S."/>
            <person name="Peter M."/>
            <person name="Riley R."/>
            <person name="Sitrit Y."/>
            <person name="Stielow B."/>
            <person name="Szollosi G."/>
            <person name="Zifcakova L."/>
            <person name="Stursova M."/>
            <person name="Spatafora J.W."/>
            <person name="Tedersoo L."/>
            <person name="Vaario L.-M."/>
            <person name="Yamada A."/>
            <person name="Yan M."/>
            <person name="Wang P."/>
            <person name="Xu J."/>
            <person name="Bruns T."/>
            <person name="Baldrian P."/>
            <person name="Vilgalys R."/>
            <person name="Henrissat B."/>
            <person name="Grigoriev I.V."/>
            <person name="Hibbett D."/>
            <person name="Nagy L.G."/>
            <person name="Martin F.M."/>
        </authorList>
    </citation>
    <scope>NUCLEOTIDE SEQUENCE</scope>
    <source>
        <strain evidence="1">BED1</strain>
    </source>
</reference>
<organism evidence="1 2">
    <name type="scientific">Boletus edulis BED1</name>
    <dbReference type="NCBI Taxonomy" id="1328754"/>
    <lineage>
        <taxon>Eukaryota</taxon>
        <taxon>Fungi</taxon>
        <taxon>Dikarya</taxon>
        <taxon>Basidiomycota</taxon>
        <taxon>Agaricomycotina</taxon>
        <taxon>Agaricomycetes</taxon>
        <taxon>Agaricomycetidae</taxon>
        <taxon>Boletales</taxon>
        <taxon>Boletineae</taxon>
        <taxon>Boletaceae</taxon>
        <taxon>Boletoideae</taxon>
        <taxon>Boletus</taxon>
    </lineage>
</organism>
<evidence type="ECO:0000313" key="1">
    <source>
        <dbReference type="EMBL" id="KAF8434983.1"/>
    </source>
</evidence>
<accession>A0AAD4BMK6</accession>
<evidence type="ECO:0000313" key="2">
    <source>
        <dbReference type="Proteomes" id="UP001194468"/>
    </source>
</evidence>
<dbReference type="AlphaFoldDB" id="A0AAD4BMK6"/>
<comment type="caution">
    <text evidence="1">The sequence shown here is derived from an EMBL/GenBank/DDBJ whole genome shotgun (WGS) entry which is preliminary data.</text>
</comment>
<reference evidence="1" key="2">
    <citation type="journal article" date="2020" name="Nat. Commun.">
        <title>Large-scale genome sequencing of mycorrhizal fungi provides insights into the early evolution of symbiotic traits.</title>
        <authorList>
            <person name="Miyauchi S."/>
            <person name="Kiss E."/>
            <person name="Kuo A."/>
            <person name="Drula E."/>
            <person name="Kohler A."/>
            <person name="Sanchez-Garcia M."/>
            <person name="Morin E."/>
            <person name="Andreopoulos B."/>
            <person name="Barry K.W."/>
            <person name="Bonito G."/>
            <person name="Buee M."/>
            <person name="Carver A."/>
            <person name="Chen C."/>
            <person name="Cichocki N."/>
            <person name="Clum A."/>
            <person name="Culley D."/>
            <person name="Crous P.W."/>
            <person name="Fauchery L."/>
            <person name="Girlanda M."/>
            <person name="Hayes R.D."/>
            <person name="Keri Z."/>
            <person name="LaButti K."/>
            <person name="Lipzen A."/>
            <person name="Lombard V."/>
            <person name="Magnuson J."/>
            <person name="Maillard F."/>
            <person name="Murat C."/>
            <person name="Nolan M."/>
            <person name="Ohm R.A."/>
            <person name="Pangilinan J."/>
            <person name="Pereira M.F."/>
            <person name="Perotto S."/>
            <person name="Peter M."/>
            <person name="Pfister S."/>
            <person name="Riley R."/>
            <person name="Sitrit Y."/>
            <person name="Stielow J.B."/>
            <person name="Szollosi G."/>
            <person name="Zifcakova L."/>
            <person name="Stursova M."/>
            <person name="Spatafora J.W."/>
            <person name="Tedersoo L."/>
            <person name="Vaario L.M."/>
            <person name="Yamada A."/>
            <person name="Yan M."/>
            <person name="Wang P."/>
            <person name="Xu J."/>
            <person name="Bruns T."/>
            <person name="Baldrian P."/>
            <person name="Vilgalys R."/>
            <person name="Dunand C."/>
            <person name="Henrissat B."/>
            <person name="Grigoriev I.V."/>
            <person name="Hibbett D."/>
            <person name="Nagy L.G."/>
            <person name="Martin F.M."/>
        </authorList>
    </citation>
    <scope>NUCLEOTIDE SEQUENCE</scope>
    <source>
        <strain evidence="1">BED1</strain>
    </source>
</reference>
<keyword evidence="2" id="KW-1185">Reference proteome</keyword>
<name>A0AAD4BMK6_BOLED</name>
<dbReference type="EMBL" id="WHUW01000026">
    <property type="protein sequence ID" value="KAF8434983.1"/>
    <property type="molecule type" value="Genomic_DNA"/>
</dbReference>
<proteinExistence type="predicted"/>